<comment type="similarity">
    <text evidence="1">Belongs to the UPF0065 (bug) family.</text>
</comment>
<dbReference type="Gene3D" id="3.40.190.10">
    <property type="entry name" value="Periplasmic binding protein-like II"/>
    <property type="match status" value="1"/>
</dbReference>
<protein>
    <recommendedName>
        <fullName evidence="4">Tripartite tricarboxylate transporter substrate binding protein</fullName>
    </recommendedName>
</protein>
<keyword evidence="3" id="KW-1185">Reference proteome</keyword>
<dbReference type="Pfam" id="PF03401">
    <property type="entry name" value="TctC"/>
    <property type="match status" value="1"/>
</dbReference>
<evidence type="ECO:0008006" key="4">
    <source>
        <dbReference type="Google" id="ProtNLM"/>
    </source>
</evidence>
<accession>A0A1P8JZ86</accession>
<dbReference type="PANTHER" id="PTHR42928">
    <property type="entry name" value="TRICARBOXYLATE-BINDING PROTEIN"/>
    <property type="match status" value="1"/>
</dbReference>
<dbReference type="AlphaFoldDB" id="A0A1P8JZ86"/>
<dbReference type="SUPFAM" id="SSF53850">
    <property type="entry name" value="Periplasmic binding protein-like II"/>
    <property type="match status" value="1"/>
</dbReference>
<evidence type="ECO:0000313" key="3">
    <source>
        <dbReference type="Proteomes" id="UP000186609"/>
    </source>
</evidence>
<dbReference type="InterPro" id="IPR005064">
    <property type="entry name" value="BUG"/>
</dbReference>
<evidence type="ECO:0000313" key="2">
    <source>
        <dbReference type="EMBL" id="APW39066.1"/>
    </source>
</evidence>
<sequence>MAMDNRTGASGNIVTMEVVRARPDGYTLLLQNVSMATNDAAQGKLPYALTTDLTPLMLLSSTPHAIVAHPGAHISSIAELVDAAKAAPSQLTYASCGIGTPQHFAMKVLRQNMHIDMLHVGYKGCAPALVDVLGGQVPVAILSANLVPTYAQTGRLKALAVTTAKRYPQLPTTPSVAEQGGGNFDYDSWYALMAPGKLPTLLADKITADVLKVLDEPSVRSALAEFGIDISKGTAQELKTRIVEDSDRYLELARQNNIKAE</sequence>
<dbReference type="InterPro" id="IPR042100">
    <property type="entry name" value="Bug_dom1"/>
</dbReference>
<gene>
    <name evidence="2" type="ORF">RD110_19165</name>
</gene>
<evidence type="ECO:0000256" key="1">
    <source>
        <dbReference type="ARBA" id="ARBA00006987"/>
    </source>
</evidence>
<name>A0A1P8JZ86_9BURK</name>
<reference evidence="2 3" key="1">
    <citation type="submission" date="2017-01" db="EMBL/GenBank/DDBJ databases">
        <authorList>
            <person name="Mah S.A."/>
            <person name="Swanson W.J."/>
            <person name="Moy G.W."/>
            <person name="Vacquier V.D."/>
        </authorList>
    </citation>
    <scope>NUCLEOTIDE SEQUENCE [LARGE SCALE GENOMIC DNA]</scope>
    <source>
        <strain evidence="2 3">DCY110</strain>
    </source>
</reference>
<dbReference type="KEGG" id="rhy:RD110_19165"/>
<proteinExistence type="inferred from homology"/>
<dbReference type="Proteomes" id="UP000186609">
    <property type="component" value="Chromosome"/>
</dbReference>
<dbReference type="PANTHER" id="PTHR42928:SF5">
    <property type="entry name" value="BLR1237 PROTEIN"/>
    <property type="match status" value="1"/>
</dbReference>
<organism evidence="2 3">
    <name type="scientific">Rhodoferax koreensis</name>
    <dbReference type="NCBI Taxonomy" id="1842727"/>
    <lineage>
        <taxon>Bacteria</taxon>
        <taxon>Pseudomonadati</taxon>
        <taxon>Pseudomonadota</taxon>
        <taxon>Betaproteobacteria</taxon>
        <taxon>Burkholderiales</taxon>
        <taxon>Comamonadaceae</taxon>
        <taxon>Rhodoferax</taxon>
    </lineage>
</organism>
<dbReference type="Gene3D" id="3.40.190.150">
    <property type="entry name" value="Bordetella uptake gene, domain 1"/>
    <property type="match status" value="1"/>
</dbReference>
<dbReference type="EMBL" id="CP019236">
    <property type="protein sequence ID" value="APW39066.1"/>
    <property type="molecule type" value="Genomic_DNA"/>
</dbReference>
<dbReference type="STRING" id="1842727.RD110_19165"/>